<feature type="compositionally biased region" description="Polar residues" evidence="1">
    <location>
        <begin position="11"/>
        <end position="26"/>
    </location>
</feature>
<feature type="region of interest" description="Disordered" evidence="1">
    <location>
        <begin position="1"/>
        <end position="77"/>
    </location>
</feature>
<sequence>MKSGRKELEIQKQNFSVPSLTSSPTIHLTLHPPDSLDDLTSSDHSSYTHRPPCLLQPTTTSARLSRPLEDLSTNTTP</sequence>
<gene>
    <name evidence="2" type="ORF">E2C01_036445</name>
</gene>
<feature type="compositionally biased region" description="Low complexity" evidence="1">
    <location>
        <begin position="27"/>
        <end position="45"/>
    </location>
</feature>
<protein>
    <submittedName>
        <fullName evidence="2">Uncharacterized protein</fullName>
    </submittedName>
</protein>
<dbReference type="Proteomes" id="UP000324222">
    <property type="component" value="Unassembled WGS sequence"/>
</dbReference>
<evidence type="ECO:0000313" key="2">
    <source>
        <dbReference type="EMBL" id="MPC42814.1"/>
    </source>
</evidence>
<feature type="compositionally biased region" description="Basic and acidic residues" evidence="1">
    <location>
        <begin position="1"/>
        <end position="10"/>
    </location>
</feature>
<keyword evidence="3" id="KW-1185">Reference proteome</keyword>
<evidence type="ECO:0000256" key="1">
    <source>
        <dbReference type="SAM" id="MobiDB-lite"/>
    </source>
</evidence>
<name>A0A5B7FE73_PORTR</name>
<evidence type="ECO:0000313" key="3">
    <source>
        <dbReference type="Proteomes" id="UP000324222"/>
    </source>
</evidence>
<comment type="caution">
    <text evidence="2">The sequence shown here is derived from an EMBL/GenBank/DDBJ whole genome shotgun (WGS) entry which is preliminary data.</text>
</comment>
<reference evidence="2 3" key="1">
    <citation type="submission" date="2019-05" db="EMBL/GenBank/DDBJ databases">
        <title>Another draft genome of Portunus trituberculatus and its Hox gene families provides insights of decapod evolution.</title>
        <authorList>
            <person name="Jeong J.-H."/>
            <person name="Song I."/>
            <person name="Kim S."/>
            <person name="Choi T."/>
            <person name="Kim D."/>
            <person name="Ryu S."/>
            <person name="Kim W."/>
        </authorList>
    </citation>
    <scope>NUCLEOTIDE SEQUENCE [LARGE SCALE GENOMIC DNA]</scope>
    <source>
        <tissue evidence="2">Muscle</tissue>
    </source>
</reference>
<proteinExistence type="predicted"/>
<accession>A0A5B7FE73</accession>
<dbReference type="AlphaFoldDB" id="A0A5B7FE73"/>
<dbReference type="EMBL" id="VSRR010005579">
    <property type="protein sequence ID" value="MPC42814.1"/>
    <property type="molecule type" value="Genomic_DNA"/>
</dbReference>
<organism evidence="2 3">
    <name type="scientific">Portunus trituberculatus</name>
    <name type="common">Swimming crab</name>
    <name type="synonym">Neptunus trituberculatus</name>
    <dbReference type="NCBI Taxonomy" id="210409"/>
    <lineage>
        <taxon>Eukaryota</taxon>
        <taxon>Metazoa</taxon>
        <taxon>Ecdysozoa</taxon>
        <taxon>Arthropoda</taxon>
        <taxon>Crustacea</taxon>
        <taxon>Multicrustacea</taxon>
        <taxon>Malacostraca</taxon>
        <taxon>Eumalacostraca</taxon>
        <taxon>Eucarida</taxon>
        <taxon>Decapoda</taxon>
        <taxon>Pleocyemata</taxon>
        <taxon>Brachyura</taxon>
        <taxon>Eubrachyura</taxon>
        <taxon>Portunoidea</taxon>
        <taxon>Portunidae</taxon>
        <taxon>Portuninae</taxon>
        <taxon>Portunus</taxon>
    </lineage>
</organism>